<keyword evidence="4" id="KW-1185">Reference proteome</keyword>
<feature type="signal peptide" evidence="2">
    <location>
        <begin position="1"/>
        <end position="18"/>
    </location>
</feature>
<dbReference type="Proteomes" id="UP001642464">
    <property type="component" value="Unassembled WGS sequence"/>
</dbReference>
<gene>
    <name evidence="3" type="ORF">SCF082_LOCUS34634</name>
</gene>
<proteinExistence type="predicted"/>
<keyword evidence="2" id="KW-0732">Signal</keyword>
<accession>A0ABP0P2R3</accession>
<reference evidence="3 4" key="1">
    <citation type="submission" date="2024-02" db="EMBL/GenBank/DDBJ databases">
        <authorList>
            <person name="Chen Y."/>
            <person name="Shah S."/>
            <person name="Dougan E. K."/>
            <person name="Thang M."/>
            <person name="Chan C."/>
        </authorList>
    </citation>
    <scope>NUCLEOTIDE SEQUENCE [LARGE SCALE GENOMIC DNA]</scope>
</reference>
<evidence type="ECO:0000256" key="2">
    <source>
        <dbReference type="SAM" id="SignalP"/>
    </source>
</evidence>
<comment type="caution">
    <text evidence="3">The sequence shown here is derived from an EMBL/GenBank/DDBJ whole genome shotgun (WGS) entry which is preliminary data.</text>
</comment>
<evidence type="ECO:0000256" key="1">
    <source>
        <dbReference type="SAM" id="MobiDB-lite"/>
    </source>
</evidence>
<sequence>MLSLVLSLRILLLEMARRNPSDLIRPEMPGSERLERSVAFVQSERSRAASASIAGQAASQRSSSRSTGREQGRPATGASEASTASRNSRKSVSTGRSSFDPSRQAWQVPTKALLGHKDDASGYSDTSSVRTATTIREFFQEESRWARGDRFSSHSVGRAPLLRIAEEPGDDVRPCVLPCVPPGKVPGGRPVRMGPSKTDLMYAPRALPPRRAEG</sequence>
<protein>
    <submittedName>
        <fullName evidence="3">Uncharacterized protein</fullName>
    </submittedName>
</protein>
<feature type="chain" id="PRO_5046614172" evidence="2">
    <location>
        <begin position="19"/>
        <end position="214"/>
    </location>
</feature>
<organism evidence="3 4">
    <name type="scientific">Durusdinium trenchii</name>
    <dbReference type="NCBI Taxonomy" id="1381693"/>
    <lineage>
        <taxon>Eukaryota</taxon>
        <taxon>Sar</taxon>
        <taxon>Alveolata</taxon>
        <taxon>Dinophyceae</taxon>
        <taxon>Suessiales</taxon>
        <taxon>Symbiodiniaceae</taxon>
        <taxon>Durusdinium</taxon>
    </lineage>
</organism>
<dbReference type="EMBL" id="CAXAMM010031968">
    <property type="protein sequence ID" value="CAK9068990.1"/>
    <property type="molecule type" value="Genomic_DNA"/>
</dbReference>
<feature type="compositionally biased region" description="Polar residues" evidence="1">
    <location>
        <begin position="79"/>
        <end position="105"/>
    </location>
</feature>
<evidence type="ECO:0000313" key="4">
    <source>
        <dbReference type="Proteomes" id="UP001642464"/>
    </source>
</evidence>
<name>A0ABP0P2R3_9DINO</name>
<feature type="region of interest" description="Disordered" evidence="1">
    <location>
        <begin position="49"/>
        <end position="105"/>
    </location>
</feature>
<feature type="compositionally biased region" description="Low complexity" evidence="1">
    <location>
        <begin position="49"/>
        <end position="66"/>
    </location>
</feature>
<evidence type="ECO:0000313" key="3">
    <source>
        <dbReference type="EMBL" id="CAK9068990.1"/>
    </source>
</evidence>
<feature type="region of interest" description="Disordered" evidence="1">
    <location>
        <begin position="183"/>
        <end position="214"/>
    </location>
</feature>